<evidence type="ECO:0000313" key="3">
    <source>
        <dbReference type="Proteomes" id="UP000006039"/>
    </source>
</evidence>
<reference evidence="2" key="5">
    <citation type="submission" date="2018-04" db="UniProtKB">
        <authorList>
            <consortium name="EnsemblFungi"/>
        </authorList>
    </citation>
    <scope>IDENTIFICATION</scope>
    <source>
        <strain evidence="2">R3-111a-1</strain>
    </source>
</reference>
<organism evidence="1">
    <name type="scientific">Gaeumannomyces tritici (strain R3-111a-1)</name>
    <name type="common">Wheat and barley take-all root rot fungus</name>
    <name type="synonym">Gaeumannomyces graminis var. tritici</name>
    <dbReference type="NCBI Taxonomy" id="644352"/>
    <lineage>
        <taxon>Eukaryota</taxon>
        <taxon>Fungi</taxon>
        <taxon>Dikarya</taxon>
        <taxon>Ascomycota</taxon>
        <taxon>Pezizomycotina</taxon>
        <taxon>Sordariomycetes</taxon>
        <taxon>Sordariomycetidae</taxon>
        <taxon>Magnaporthales</taxon>
        <taxon>Magnaporthaceae</taxon>
        <taxon>Gaeumannomyces</taxon>
    </lineage>
</organism>
<dbReference type="GeneID" id="20340515"/>
<accession>J3NFL1</accession>
<reference evidence="3" key="1">
    <citation type="submission" date="2010-07" db="EMBL/GenBank/DDBJ databases">
        <title>The genome sequence of Gaeumannomyces graminis var. tritici strain R3-111a-1.</title>
        <authorList>
            <consortium name="The Broad Institute Genome Sequencing Platform"/>
            <person name="Ma L.-J."/>
            <person name="Dead R."/>
            <person name="Young S."/>
            <person name="Zeng Q."/>
            <person name="Koehrsen M."/>
            <person name="Alvarado L."/>
            <person name="Berlin A."/>
            <person name="Chapman S.B."/>
            <person name="Chen Z."/>
            <person name="Freedman E."/>
            <person name="Gellesch M."/>
            <person name="Goldberg J."/>
            <person name="Griggs A."/>
            <person name="Gujja S."/>
            <person name="Heilman E.R."/>
            <person name="Heiman D."/>
            <person name="Hepburn T."/>
            <person name="Howarth C."/>
            <person name="Jen D."/>
            <person name="Larson L."/>
            <person name="Mehta T."/>
            <person name="Neiman D."/>
            <person name="Pearson M."/>
            <person name="Roberts A."/>
            <person name="Saif S."/>
            <person name="Shea T."/>
            <person name="Shenoy N."/>
            <person name="Sisk P."/>
            <person name="Stolte C."/>
            <person name="Sykes S."/>
            <person name="Walk T."/>
            <person name="White J."/>
            <person name="Yandava C."/>
            <person name="Haas B."/>
            <person name="Nusbaum C."/>
            <person name="Birren B."/>
        </authorList>
    </citation>
    <scope>NUCLEOTIDE SEQUENCE [LARGE SCALE GENOMIC DNA]</scope>
    <source>
        <strain evidence="3">R3-111a-1</strain>
    </source>
</reference>
<dbReference type="HOGENOM" id="CLU_2512744_0_0_1"/>
<name>J3NFL1_GAET3</name>
<reference evidence="1" key="2">
    <citation type="submission" date="2010-07" db="EMBL/GenBank/DDBJ databases">
        <authorList>
            <consortium name="The Broad Institute Genome Sequencing Platform"/>
            <consortium name="Broad Institute Genome Sequencing Center for Infectious Disease"/>
            <person name="Ma L.-J."/>
            <person name="Dead R."/>
            <person name="Young S."/>
            <person name="Zeng Q."/>
            <person name="Koehrsen M."/>
            <person name="Alvarado L."/>
            <person name="Berlin A."/>
            <person name="Chapman S.B."/>
            <person name="Chen Z."/>
            <person name="Freedman E."/>
            <person name="Gellesch M."/>
            <person name="Goldberg J."/>
            <person name="Griggs A."/>
            <person name="Gujja S."/>
            <person name="Heilman E.R."/>
            <person name="Heiman D."/>
            <person name="Hepburn T."/>
            <person name="Howarth C."/>
            <person name="Jen D."/>
            <person name="Larson L."/>
            <person name="Mehta T."/>
            <person name="Neiman D."/>
            <person name="Pearson M."/>
            <person name="Roberts A."/>
            <person name="Saif S."/>
            <person name="Shea T."/>
            <person name="Shenoy N."/>
            <person name="Sisk P."/>
            <person name="Stolte C."/>
            <person name="Sykes S."/>
            <person name="Walk T."/>
            <person name="White J."/>
            <person name="Yandava C."/>
            <person name="Haas B."/>
            <person name="Nusbaum C."/>
            <person name="Birren B."/>
        </authorList>
    </citation>
    <scope>NUCLEOTIDE SEQUENCE</scope>
    <source>
        <strain evidence="1">R3-111a-1</strain>
    </source>
</reference>
<dbReference type="EnsemblFungi" id="EJT80051">
    <property type="protein sequence ID" value="EJT80051"/>
    <property type="gene ID" value="GGTG_00057"/>
</dbReference>
<reference evidence="2" key="4">
    <citation type="journal article" date="2015" name="G3 (Bethesda)">
        <title>Genome sequences of three phytopathogenic species of the Magnaporthaceae family of fungi.</title>
        <authorList>
            <person name="Okagaki L.H."/>
            <person name="Nunes C.C."/>
            <person name="Sailsbery J."/>
            <person name="Clay B."/>
            <person name="Brown D."/>
            <person name="John T."/>
            <person name="Oh Y."/>
            <person name="Young N."/>
            <person name="Fitzgerald M."/>
            <person name="Haas B.J."/>
            <person name="Zeng Q."/>
            <person name="Young S."/>
            <person name="Adiconis X."/>
            <person name="Fan L."/>
            <person name="Levin J.Z."/>
            <person name="Mitchell T.K."/>
            <person name="Okubara P.A."/>
            <person name="Farman M.L."/>
            <person name="Kohn L.M."/>
            <person name="Birren B."/>
            <person name="Ma L.-J."/>
            <person name="Dean R.A."/>
        </authorList>
    </citation>
    <scope>NUCLEOTIDE SEQUENCE</scope>
    <source>
        <strain evidence="2">R3-111a-1</strain>
    </source>
</reference>
<sequence>MAGATCVGASAETLLLAVRLRLHNANIASRHPYLSLREGRQRNGTIKVNPLTPSSPPRAVTDGPAAKPFAMCLLGVMFCSSFAHV</sequence>
<gene>
    <name evidence="2" type="primary">20340515</name>
    <name evidence="1" type="ORF">GGTG_00057</name>
</gene>
<protein>
    <submittedName>
        <fullName evidence="1 2">Uncharacterized protein</fullName>
    </submittedName>
</protein>
<reference evidence="1" key="3">
    <citation type="submission" date="2010-09" db="EMBL/GenBank/DDBJ databases">
        <title>Annotation of Gaeumannomyces graminis var. tritici R3-111a-1.</title>
        <authorList>
            <consortium name="The Broad Institute Genome Sequencing Platform"/>
            <person name="Ma L.-J."/>
            <person name="Dead R."/>
            <person name="Young S.K."/>
            <person name="Zeng Q."/>
            <person name="Gargeya S."/>
            <person name="Fitzgerald M."/>
            <person name="Haas B."/>
            <person name="Abouelleil A."/>
            <person name="Alvarado L."/>
            <person name="Arachchi H.M."/>
            <person name="Berlin A."/>
            <person name="Brown A."/>
            <person name="Chapman S.B."/>
            <person name="Chen Z."/>
            <person name="Dunbar C."/>
            <person name="Freedman E."/>
            <person name="Gearin G."/>
            <person name="Gellesch M."/>
            <person name="Goldberg J."/>
            <person name="Griggs A."/>
            <person name="Gujja S."/>
            <person name="Heiman D."/>
            <person name="Howarth C."/>
            <person name="Larson L."/>
            <person name="Lui A."/>
            <person name="MacDonald P.J.P."/>
            <person name="Mehta T."/>
            <person name="Montmayeur A."/>
            <person name="Murphy C."/>
            <person name="Neiman D."/>
            <person name="Pearson M."/>
            <person name="Priest M."/>
            <person name="Roberts A."/>
            <person name="Saif S."/>
            <person name="Shea T."/>
            <person name="Shenoy N."/>
            <person name="Sisk P."/>
            <person name="Stolte C."/>
            <person name="Sykes S."/>
            <person name="Yandava C."/>
            <person name="Wortman J."/>
            <person name="Nusbaum C."/>
            <person name="Birren B."/>
        </authorList>
    </citation>
    <scope>NUCLEOTIDE SEQUENCE</scope>
    <source>
        <strain evidence="1">R3-111a-1</strain>
    </source>
</reference>
<dbReference type="Proteomes" id="UP000006039">
    <property type="component" value="Unassembled WGS sequence"/>
</dbReference>
<dbReference type="RefSeq" id="XP_009216060.1">
    <property type="nucleotide sequence ID" value="XM_009217796.1"/>
</dbReference>
<proteinExistence type="predicted"/>
<dbReference type="AlphaFoldDB" id="J3NFL1"/>
<keyword evidence="3" id="KW-1185">Reference proteome</keyword>
<evidence type="ECO:0000313" key="1">
    <source>
        <dbReference type="EMBL" id="EJT80051.1"/>
    </source>
</evidence>
<dbReference type="EMBL" id="GL385395">
    <property type="protein sequence ID" value="EJT80051.1"/>
    <property type="molecule type" value="Genomic_DNA"/>
</dbReference>
<evidence type="ECO:0000313" key="2">
    <source>
        <dbReference type="EnsemblFungi" id="EJT80051"/>
    </source>
</evidence>
<dbReference type="VEuPathDB" id="FungiDB:GGTG_00057"/>